<proteinExistence type="predicted"/>
<accession>K5WE70</accession>
<organism evidence="1 2">
    <name type="scientific">Phanerochaete carnosa (strain HHB-10118-sp)</name>
    <name type="common">White-rot fungus</name>
    <name type="synonym">Peniophora carnosa</name>
    <dbReference type="NCBI Taxonomy" id="650164"/>
    <lineage>
        <taxon>Eukaryota</taxon>
        <taxon>Fungi</taxon>
        <taxon>Dikarya</taxon>
        <taxon>Basidiomycota</taxon>
        <taxon>Agaricomycotina</taxon>
        <taxon>Agaricomycetes</taxon>
        <taxon>Polyporales</taxon>
        <taxon>Phanerochaetaceae</taxon>
        <taxon>Phanerochaete</taxon>
    </lineage>
</organism>
<sequence>MSLDRRLRSNLLLAVYNMIPEASEHEQWFAKWARYTAAEVAIPFIYRGGPLGHHVHTASTRTGGNASSRMLG</sequence>
<dbReference type="GeneID" id="18915185"/>
<reference evidence="1 2" key="1">
    <citation type="journal article" date="2012" name="BMC Genomics">
        <title>Comparative genomics of the white-rot fungi, Phanerochaete carnosa and P. chrysosporium, to elucidate the genetic basis of the distinct wood types they colonize.</title>
        <authorList>
            <person name="Suzuki H."/>
            <person name="MacDonald J."/>
            <person name="Syed K."/>
            <person name="Salamov A."/>
            <person name="Hori C."/>
            <person name="Aerts A."/>
            <person name="Henrissat B."/>
            <person name="Wiebenga A."/>
            <person name="vanKuyk P.A."/>
            <person name="Barry K."/>
            <person name="Lindquist E."/>
            <person name="LaButti K."/>
            <person name="Lapidus A."/>
            <person name="Lucas S."/>
            <person name="Coutinho P."/>
            <person name="Gong Y."/>
            <person name="Samejima M."/>
            <person name="Mahadevan R."/>
            <person name="Abou-Zaid M."/>
            <person name="de Vries R.P."/>
            <person name="Igarashi K."/>
            <person name="Yadav J.S."/>
            <person name="Grigoriev I.V."/>
            <person name="Master E.R."/>
        </authorList>
    </citation>
    <scope>NUCLEOTIDE SEQUENCE [LARGE SCALE GENOMIC DNA]</scope>
    <source>
        <strain evidence="1 2">HHB-10118-sp</strain>
    </source>
</reference>
<name>K5WE70_PHACS</name>
<dbReference type="KEGG" id="pco:PHACADRAFT_251296"/>
<keyword evidence="2" id="KW-1185">Reference proteome</keyword>
<dbReference type="EMBL" id="JH930470">
    <property type="protein sequence ID" value="EKM57595.1"/>
    <property type="molecule type" value="Genomic_DNA"/>
</dbReference>
<dbReference type="HOGENOM" id="CLU_2723019_0_0_1"/>
<dbReference type="InParanoid" id="K5WE70"/>
<evidence type="ECO:0000313" key="1">
    <source>
        <dbReference type="EMBL" id="EKM57595.1"/>
    </source>
</evidence>
<gene>
    <name evidence="1" type="ORF">PHACADRAFT_251296</name>
</gene>
<dbReference type="RefSeq" id="XP_007392942.1">
    <property type="nucleotide sequence ID" value="XM_007392880.1"/>
</dbReference>
<dbReference type="AlphaFoldDB" id="K5WE70"/>
<protein>
    <submittedName>
        <fullName evidence="1">Uncharacterized protein</fullName>
    </submittedName>
</protein>
<evidence type="ECO:0000313" key="2">
    <source>
        <dbReference type="Proteomes" id="UP000008370"/>
    </source>
</evidence>
<dbReference type="Proteomes" id="UP000008370">
    <property type="component" value="Unassembled WGS sequence"/>
</dbReference>